<protein>
    <submittedName>
        <fullName evidence="1">836_t:CDS:1</fullName>
    </submittedName>
</protein>
<dbReference type="EMBL" id="CAJVQA010060062">
    <property type="protein sequence ID" value="CAG8828096.1"/>
    <property type="molecule type" value="Genomic_DNA"/>
</dbReference>
<reference evidence="1" key="1">
    <citation type="submission" date="2021-06" db="EMBL/GenBank/DDBJ databases">
        <authorList>
            <person name="Kallberg Y."/>
            <person name="Tangrot J."/>
            <person name="Rosling A."/>
        </authorList>
    </citation>
    <scope>NUCLEOTIDE SEQUENCE</scope>
    <source>
        <strain evidence="1">FL966</strain>
    </source>
</reference>
<feature type="non-terminal residue" evidence="1">
    <location>
        <position position="1"/>
    </location>
</feature>
<dbReference type="AlphaFoldDB" id="A0A9N9KIV5"/>
<gene>
    <name evidence="1" type="ORF">CPELLU_LOCUS20360</name>
</gene>
<sequence>NIKQRLQMLVKQANEDLLDVTPTHIITVTGEINEFEINYYDKQYNTILTFARIFTNQATSIAYQHMFNALFDLVKQFTNDSAKFNHIHRKGWTCIIGDLDIAQLTGLDEALALIDNSYTWEEHLIYIFKS</sequence>
<dbReference type="OrthoDB" id="2445150at2759"/>
<accession>A0A9N9KIV5</accession>
<proteinExistence type="predicted"/>
<keyword evidence="2" id="KW-1185">Reference proteome</keyword>
<feature type="non-terminal residue" evidence="1">
    <location>
        <position position="130"/>
    </location>
</feature>
<organism evidence="1 2">
    <name type="scientific">Cetraspora pellucida</name>
    <dbReference type="NCBI Taxonomy" id="1433469"/>
    <lineage>
        <taxon>Eukaryota</taxon>
        <taxon>Fungi</taxon>
        <taxon>Fungi incertae sedis</taxon>
        <taxon>Mucoromycota</taxon>
        <taxon>Glomeromycotina</taxon>
        <taxon>Glomeromycetes</taxon>
        <taxon>Diversisporales</taxon>
        <taxon>Gigasporaceae</taxon>
        <taxon>Cetraspora</taxon>
    </lineage>
</organism>
<evidence type="ECO:0000313" key="1">
    <source>
        <dbReference type="EMBL" id="CAG8828096.1"/>
    </source>
</evidence>
<evidence type="ECO:0000313" key="2">
    <source>
        <dbReference type="Proteomes" id="UP000789759"/>
    </source>
</evidence>
<name>A0A9N9KIV5_9GLOM</name>
<dbReference type="Proteomes" id="UP000789759">
    <property type="component" value="Unassembled WGS sequence"/>
</dbReference>
<comment type="caution">
    <text evidence="1">The sequence shown here is derived from an EMBL/GenBank/DDBJ whole genome shotgun (WGS) entry which is preliminary data.</text>
</comment>